<reference evidence="3 4" key="1">
    <citation type="submission" date="2018-09" db="EMBL/GenBank/DDBJ databases">
        <title>Discovery and Ecogenomic Context for Candidatus Cryosericales, a Global Caldiserica Order Active in Thawing Permafrost.</title>
        <authorList>
            <person name="Martinez M.A."/>
            <person name="Woodcroft B.J."/>
            <person name="Ignacio Espinoza J.C."/>
            <person name="Zayed A."/>
            <person name="Singleton C.M."/>
            <person name="Boyd J."/>
            <person name="Li Y.-F."/>
            <person name="Purvine S."/>
            <person name="Maughan H."/>
            <person name="Hodgkins S.B."/>
            <person name="Anderson D."/>
            <person name="Sederholm M."/>
            <person name="Temperton B."/>
            <person name="Saleska S.R."/>
            <person name="Tyson G.W."/>
            <person name="Rich V.I."/>
        </authorList>
    </citation>
    <scope>NUCLEOTIDE SEQUENCE [LARGE SCALE GENOMIC DNA]</scope>
    <source>
        <strain evidence="3 4">SMC7</strain>
    </source>
</reference>
<feature type="transmembrane region" description="Helical" evidence="2">
    <location>
        <begin position="89"/>
        <end position="112"/>
    </location>
</feature>
<name>A0A398CT93_9BACT</name>
<dbReference type="OrthoDB" id="9830986at2"/>
<evidence type="ECO:0000256" key="2">
    <source>
        <dbReference type="SAM" id="Phobius"/>
    </source>
</evidence>
<feature type="transmembrane region" description="Helical" evidence="2">
    <location>
        <begin position="12"/>
        <end position="30"/>
    </location>
</feature>
<dbReference type="RefSeq" id="WP_119089507.1">
    <property type="nucleotide sequence ID" value="NZ_QXIS01000033.1"/>
</dbReference>
<accession>A0A398CT93</accession>
<dbReference type="EMBL" id="QXIS01000033">
    <property type="protein sequence ID" value="RIE05763.1"/>
    <property type="molecule type" value="Genomic_DNA"/>
</dbReference>
<keyword evidence="2" id="KW-1133">Transmembrane helix</keyword>
<organism evidence="3 4">
    <name type="scientific">Candidatus Cryosericum terrychapinii</name>
    <dbReference type="NCBI Taxonomy" id="2290919"/>
    <lineage>
        <taxon>Bacteria</taxon>
        <taxon>Pseudomonadati</taxon>
        <taxon>Caldisericota/Cryosericota group</taxon>
        <taxon>Candidatus Cryosericota</taxon>
        <taxon>Candidatus Cryosericia</taxon>
        <taxon>Candidatus Cryosericales</taxon>
        <taxon>Candidatus Cryosericaceae</taxon>
        <taxon>Candidatus Cryosericum</taxon>
    </lineage>
</organism>
<proteinExistence type="predicted"/>
<evidence type="ECO:0000256" key="1">
    <source>
        <dbReference type="SAM" id="MobiDB-lite"/>
    </source>
</evidence>
<evidence type="ECO:0000313" key="4">
    <source>
        <dbReference type="Proteomes" id="UP000266328"/>
    </source>
</evidence>
<keyword evidence="2" id="KW-0812">Transmembrane</keyword>
<keyword evidence="2" id="KW-0472">Membrane</keyword>
<sequence>MIPFSAIFSVDFFFSLGYVVLTIAGLVLAISYRRSQEGKVSLFLLLTTALVATYYTIQWLLSSFVSFYVSNYAASHPDFQLATWVNLDLTILFTALNYAFIVTLVLTAWFAVSKTRAESTVLTQGPEETSPEELTSESALDVEQSGTTGDSVAPAEPSVPGPEA</sequence>
<dbReference type="AlphaFoldDB" id="A0A398CT93"/>
<comment type="caution">
    <text evidence="3">The sequence shown here is derived from an EMBL/GenBank/DDBJ whole genome shotgun (WGS) entry which is preliminary data.</text>
</comment>
<feature type="region of interest" description="Disordered" evidence="1">
    <location>
        <begin position="121"/>
        <end position="164"/>
    </location>
</feature>
<gene>
    <name evidence="3" type="ORF">SMC7_06335</name>
</gene>
<keyword evidence="4" id="KW-1185">Reference proteome</keyword>
<evidence type="ECO:0000313" key="3">
    <source>
        <dbReference type="EMBL" id="RIE05763.1"/>
    </source>
</evidence>
<dbReference type="Proteomes" id="UP000266328">
    <property type="component" value="Unassembled WGS sequence"/>
</dbReference>
<feature type="transmembrane region" description="Helical" evidence="2">
    <location>
        <begin position="42"/>
        <end position="69"/>
    </location>
</feature>
<protein>
    <submittedName>
        <fullName evidence="3">Uncharacterized protein</fullName>
    </submittedName>
</protein>